<dbReference type="HOGENOM" id="CLU_018986_4_0_0"/>
<keyword evidence="9" id="KW-1185">Reference proteome</keyword>
<dbReference type="CDD" id="cd00614">
    <property type="entry name" value="CGS_like"/>
    <property type="match status" value="1"/>
</dbReference>
<dbReference type="SUPFAM" id="SSF53383">
    <property type="entry name" value="PLP-dependent transferases"/>
    <property type="match status" value="1"/>
</dbReference>
<dbReference type="GO" id="GO:0003961">
    <property type="term" value="F:O-acetylhomoserine aminocarboxypropyltransferase activity"/>
    <property type="evidence" value="ECO:0007669"/>
    <property type="project" value="TreeGrafter"/>
</dbReference>
<dbReference type="PROSITE" id="PS00868">
    <property type="entry name" value="CYS_MET_METAB_PP"/>
    <property type="match status" value="1"/>
</dbReference>
<feature type="region of interest" description="Disordered" evidence="7">
    <location>
        <begin position="1"/>
        <end position="34"/>
    </location>
</feature>
<dbReference type="Pfam" id="PF01053">
    <property type="entry name" value="Cys_Met_Meta_PP"/>
    <property type="match status" value="1"/>
</dbReference>
<evidence type="ECO:0000256" key="3">
    <source>
        <dbReference type="ARBA" id="ARBA00022679"/>
    </source>
</evidence>
<evidence type="ECO:0000256" key="2">
    <source>
        <dbReference type="ARBA" id="ARBA00009077"/>
    </source>
</evidence>
<dbReference type="EMBL" id="CP002049">
    <property type="protein sequence ID" value="ADI15388.1"/>
    <property type="molecule type" value="Genomic_DNA"/>
</dbReference>
<dbReference type="GO" id="GO:0004124">
    <property type="term" value="F:cysteine synthase activity"/>
    <property type="evidence" value="ECO:0007669"/>
    <property type="project" value="UniProtKB-EC"/>
</dbReference>
<dbReference type="Gene3D" id="3.40.640.10">
    <property type="entry name" value="Type I PLP-dependent aspartate aminotransferase-like (Major domain)"/>
    <property type="match status" value="1"/>
</dbReference>
<dbReference type="FunFam" id="3.40.640.10:FF:000046">
    <property type="entry name" value="Cystathionine gamma-lyase"/>
    <property type="match status" value="1"/>
</dbReference>
<dbReference type="Gene3D" id="3.90.1150.10">
    <property type="entry name" value="Aspartate Aminotransferase, domain 1"/>
    <property type="match status" value="1"/>
</dbReference>
<dbReference type="PANTHER" id="PTHR43797:SF2">
    <property type="entry name" value="HOMOCYSTEINE_CYSTEINE SYNTHASE"/>
    <property type="match status" value="1"/>
</dbReference>
<dbReference type="GO" id="GO:0019346">
    <property type="term" value="P:transsulfuration"/>
    <property type="evidence" value="ECO:0007669"/>
    <property type="project" value="InterPro"/>
</dbReference>
<dbReference type="InterPro" id="IPR054542">
    <property type="entry name" value="Cys_met_metab_PP"/>
</dbReference>
<dbReference type="STRING" id="649638.Trad_2278"/>
<dbReference type="GO" id="GO:0071269">
    <property type="term" value="P:L-homocysteine biosynthetic process"/>
    <property type="evidence" value="ECO:0007669"/>
    <property type="project" value="TreeGrafter"/>
</dbReference>
<dbReference type="eggNOG" id="COG2873">
    <property type="taxonomic scope" value="Bacteria"/>
</dbReference>
<dbReference type="InterPro" id="IPR000277">
    <property type="entry name" value="Cys/Met-Metab_PyrdxlP-dep_enz"/>
</dbReference>
<evidence type="ECO:0000313" key="9">
    <source>
        <dbReference type="Proteomes" id="UP000000379"/>
    </source>
</evidence>
<dbReference type="InterPro" id="IPR006235">
    <property type="entry name" value="OAc-hSer/O-AcSer_sulfhydrylase"/>
</dbReference>
<gene>
    <name evidence="8" type="ordered locus">Trad_2278</name>
</gene>
<dbReference type="GO" id="GO:0006535">
    <property type="term" value="P:cysteine biosynthetic process from serine"/>
    <property type="evidence" value="ECO:0007669"/>
    <property type="project" value="TreeGrafter"/>
</dbReference>
<dbReference type="GO" id="GO:0005737">
    <property type="term" value="C:cytoplasm"/>
    <property type="evidence" value="ECO:0007669"/>
    <property type="project" value="TreeGrafter"/>
</dbReference>
<dbReference type="InterPro" id="IPR015424">
    <property type="entry name" value="PyrdxlP-dep_Trfase"/>
</dbReference>
<protein>
    <submittedName>
        <fullName evidence="8">Cysteine synthase</fullName>
        <ecNumber evidence="8">2.5.1.47</ecNumber>
    </submittedName>
</protein>
<evidence type="ECO:0000256" key="5">
    <source>
        <dbReference type="PIRSR" id="PIRSR001434-2"/>
    </source>
</evidence>
<proteinExistence type="inferred from homology"/>
<name>D7CSG8_TRURR</name>
<dbReference type="PIRSF" id="PIRSF001434">
    <property type="entry name" value="CGS"/>
    <property type="match status" value="1"/>
</dbReference>
<evidence type="ECO:0000256" key="6">
    <source>
        <dbReference type="RuleBase" id="RU362118"/>
    </source>
</evidence>
<dbReference type="PANTHER" id="PTHR43797">
    <property type="entry name" value="HOMOCYSTEINE/CYSTEINE SYNTHASE"/>
    <property type="match status" value="1"/>
</dbReference>
<dbReference type="InterPro" id="IPR015422">
    <property type="entry name" value="PyrdxlP-dep_Trfase_small"/>
</dbReference>
<reference evidence="9" key="1">
    <citation type="submission" date="2010-05" db="EMBL/GenBank/DDBJ databases">
        <title>The complete genome of Truepera radiovictris DSM 17093.</title>
        <authorList>
            <consortium name="US DOE Joint Genome Institute (JGI-PGF)"/>
            <person name="Lucas S."/>
            <person name="Copeland A."/>
            <person name="Lapidus A."/>
            <person name="Glavina del Rio T."/>
            <person name="Dalin E."/>
            <person name="Tice H."/>
            <person name="Bruce D."/>
            <person name="Goodwin L."/>
            <person name="Pitluck S."/>
            <person name="Kyrpides N."/>
            <person name="Mavromatis K."/>
            <person name="Ovchinnikova G."/>
            <person name="Munk A.C."/>
            <person name="Detter J.C."/>
            <person name="Han C."/>
            <person name="Tapia R."/>
            <person name="Land M."/>
            <person name="Hauser L."/>
            <person name="Markowitz V."/>
            <person name="Cheng J.-F."/>
            <person name="Hugenholtz P."/>
            <person name="Woyke T."/>
            <person name="Wu D."/>
            <person name="Tindall B."/>
            <person name="Pomrenke H.G."/>
            <person name="Brambilla E."/>
            <person name="Klenk H.-P."/>
            <person name="Eisen J.A."/>
        </authorList>
    </citation>
    <scope>NUCLEOTIDE SEQUENCE [LARGE SCALE GENOMIC DNA]</scope>
    <source>
        <strain evidence="9">DSM 17093 / CIP 108686 / LMG 22925 / RQ-24</strain>
    </source>
</reference>
<evidence type="ECO:0000256" key="4">
    <source>
        <dbReference type="ARBA" id="ARBA00022898"/>
    </source>
</evidence>
<evidence type="ECO:0000313" key="8">
    <source>
        <dbReference type="EMBL" id="ADI15388.1"/>
    </source>
</evidence>
<dbReference type="RefSeq" id="WP_013178751.1">
    <property type="nucleotide sequence ID" value="NC_014221.1"/>
</dbReference>
<comment type="similarity">
    <text evidence="2 6">Belongs to the trans-sulfuration enzymes family.</text>
</comment>
<accession>D7CSG8</accession>
<dbReference type="GO" id="GO:0030170">
    <property type="term" value="F:pyridoxal phosphate binding"/>
    <property type="evidence" value="ECO:0007669"/>
    <property type="project" value="InterPro"/>
</dbReference>
<feature type="modified residue" description="N6-(pyridoxal phosphate)lysine" evidence="5">
    <location>
        <position position="250"/>
    </location>
</feature>
<organism evidence="8 9">
    <name type="scientific">Truepera radiovictrix (strain DSM 17093 / CIP 108686 / LMG 22925 / RQ-24)</name>
    <dbReference type="NCBI Taxonomy" id="649638"/>
    <lineage>
        <taxon>Bacteria</taxon>
        <taxon>Thermotogati</taxon>
        <taxon>Deinococcota</taxon>
        <taxon>Deinococci</taxon>
        <taxon>Trueperales</taxon>
        <taxon>Trueperaceae</taxon>
        <taxon>Truepera</taxon>
    </lineage>
</organism>
<keyword evidence="3 8" id="KW-0808">Transferase</keyword>
<dbReference type="EC" id="2.5.1.47" evidence="8"/>
<dbReference type="Proteomes" id="UP000000379">
    <property type="component" value="Chromosome"/>
</dbReference>
<keyword evidence="4 5" id="KW-0663">Pyridoxal phosphate</keyword>
<dbReference type="KEGG" id="tra:Trad_2278"/>
<dbReference type="InterPro" id="IPR015421">
    <property type="entry name" value="PyrdxlP-dep_Trfase_major"/>
</dbReference>
<dbReference type="AlphaFoldDB" id="D7CSG8"/>
<reference evidence="8 9" key="2">
    <citation type="journal article" date="2011" name="Stand. Genomic Sci.">
        <title>Complete genome sequence of Truepera radiovictrix type strain (RQ-24).</title>
        <authorList>
            <person name="Ivanova N."/>
            <person name="Rohde C."/>
            <person name="Munk C."/>
            <person name="Nolan M."/>
            <person name="Lucas S."/>
            <person name="Del Rio T.G."/>
            <person name="Tice H."/>
            <person name="Deshpande S."/>
            <person name="Cheng J.F."/>
            <person name="Tapia R."/>
            <person name="Han C."/>
            <person name="Goodwin L."/>
            <person name="Pitluck S."/>
            <person name="Liolios K."/>
            <person name="Mavromatis K."/>
            <person name="Mikhailova N."/>
            <person name="Pati A."/>
            <person name="Chen A."/>
            <person name="Palaniappan K."/>
            <person name="Land M."/>
            <person name="Hauser L."/>
            <person name="Chang Y.J."/>
            <person name="Jeffries C.D."/>
            <person name="Brambilla E."/>
            <person name="Rohde M."/>
            <person name="Goker M."/>
            <person name="Tindall B.J."/>
            <person name="Woyke T."/>
            <person name="Bristow J."/>
            <person name="Eisen J.A."/>
            <person name="Markowitz V."/>
            <person name="Hugenholtz P."/>
            <person name="Kyrpides N.C."/>
            <person name="Klenk H.P."/>
            <person name="Lapidus A."/>
        </authorList>
    </citation>
    <scope>NUCLEOTIDE SEQUENCE [LARGE SCALE GENOMIC DNA]</scope>
    <source>
        <strain evidence="9">DSM 17093 / CIP 108686 / LMG 22925 / RQ-24</strain>
    </source>
</reference>
<evidence type="ECO:0000256" key="1">
    <source>
        <dbReference type="ARBA" id="ARBA00001933"/>
    </source>
</evidence>
<comment type="cofactor">
    <cofactor evidence="1 6">
        <name>pyridoxal 5'-phosphate</name>
        <dbReference type="ChEBI" id="CHEBI:597326"/>
    </cofactor>
</comment>
<evidence type="ECO:0000256" key="7">
    <source>
        <dbReference type="SAM" id="MobiDB-lite"/>
    </source>
</evidence>
<sequence length="463" mass="48789">MSAETASTKAERGAASAALTPDLPTASETVGGEEEGTAELHFDTLSVHAGQLPDPVTGARAVPIYATSSYTFRSAEHAARLFAGEALSDAHGNQYGRMHNPTVDVFVRRLMALEGAAGGLALASGQAATTATMLALARPGAHLVVSNECFGGTFSVVRKLLEPWGVRVSTVAPTPEAVGEALAQHPESTVGVWVETIANPSGSVPDLAAIAERCRAARVPFVVDNTWGCGGYLCRPFDKGADIVVHSATKWIGGHGTFVGGAVLEAGRFDWTDPKFPAFTQPDGRGRTYVSRAPKAAFTLRAYDLGLFTMGMTLSPYAASLALQGLETLPLRVERACATALKLARWLERQGAVTRVLYPGLESHPSHAVAARTLRHGFGAVLSFELASEAQARRFLDRVRLASHLANIGDAKTVVIHPWTTTHASLPESARRAAGVTPELVRVSVGLEAPADLEADFLRALSG</sequence>